<reference evidence="1" key="1">
    <citation type="submission" date="2018-02" db="EMBL/GenBank/DDBJ databases">
        <title>Rhizophora mucronata_Transcriptome.</title>
        <authorList>
            <person name="Meera S.P."/>
            <person name="Sreeshan A."/>
            <person name="Augustine A."/>
        </authorList>
    </citation>
    <scope>NUCLEOTIDE SEQUENCE</scope>
    <source>
        <tissue evidence="1">Leaf</tissue>
    </source>
</reference>
<accession>A0A2P2PR21</accession>
<dbReference type="AlphaFoldDB" id="A0A2P2PR21"/>
<dbReference type="EMBL" id="GGEC01076713">
    <property type="protein sequence ID" value="MBX57197.1"/>
    <property type="molecule type" value="Transcribed_RNA"/>
</dbReference>
<organism evidence="1">
    <name type="scientific">Rhizophora mucronata</name>
    <name type="common">Asiatic mangrove</name>
    <dbReference type="NCBI Taxonomy" id="61149"/>
    <lineage>
        <taxon>Eukaryota</taxon>
        <taxon>Viridiplantae</taxon>
        <taxon>Streptophyta</taxon>
        <taxon>Embryophyta</taxon>
        <taxon>Tracheophyta</taxon>
        <taxon>Spermatophyta</taxon>
        <taxon>Magnoliopsida</taxon>
        <taxon>eudicotyledons</taxon>
        <taxon>Gunneridae</taxon>
        <taxon>Pentapetalae</taxon>
        <taxon>rosids</taxon>
        <taxon>fabids</taxon>
        <taxon>Malpighiales</taxon>
        <taxon>Rhizophoraceae</taxon>
        <taxon>Rhizophora</taxon>
    </lineage>
</organism>
<name>A0A2P2PR21_RHIMU</name>
<sequence length="34" mass="4022">MFLLRLTLQLLQATKKMKIRPNIEQSSWFPGSMN</sequence>
<proteinExistence type="predicted"/>
<evidence type="ECO:0000313" key="1">
    <source>
        <dbReference type="EMBL" id="MBX57197.1"/>
    </source>
</evidence>
<protein>
    <submittedName>
        <fullName evidence="1">Uncharacterized protein</fullName>
    </submittedName>
</protein>